<dbReference type="Proteomes" id="UP001595443">
    <property type="component" value="Unassembled WGS sequence"/>
</dbReference>
<keyword evidence="2" id="KW-1185">Reference proteome</keyword>
<evidence type="ECO:0000313" key="2">
    <source>
        <dbReference type="Proteomes" id="UP001595443"/>
    </source>
</evidence>
<reference evidence="2" key="1">
    <citation type="journal article" date="2019" name="Int. J. Syst. Evol. Microbiol.">
        <title>The Global Catalogue of Microorganisms (GCM) 10K type strain sequencing project: providing services to taxonomists for standard genome sequencing and annotation.</title>
        <authorList>
            <consortium name="The Broad Institute Genomics Platform"/>
            <consortium name="The Broad Institute Genome Sequencing Center for Infectious Disease"/>
            <person name="Wu L."/>
            <person name="Ma J."/>
        </authorList>
    </citation>
    <scope>NUCLEOTIDE SEQUENCE [LARGE SCALE GENOMIC DNA]</scope>
    <source>
        <strain evidence="2">KCTC 62192</strain>
    </source>
</reference>
<evidence type="ECO:0000313" key="1">
    <source>
        <dbReference type="EMBL" id="MFC2966864.1"/>
    </source>
</evidence>
<comment type="caution">
    <text evidence="1">The sequence shown here is derived from an EMBL/GenBank/DDBJ whole genome shotgun (WGS) entry which is preliminary data.</text>
</comment>
<proteinExistence type="predicted"/>
<organism evidence="1 2">
    <name type="scientific">Acidimangrovimonas pyrenivorans</name>
    <dbReference type="NCBI Taxonomy" id="2030798"/>
    <lineage>
        <taxon>Bacteria</taxon>
        <taxon>Pseudomonadati</taxon>
        <taxon>Pseudomonadota</taxon>
        <taxon>Alphaproteobacteria</taxon>
        <taxon>Rhodobacterales</taxon>
        <taxon>Paracoccaceae</taxon>
        <taxon>Acidimangrovimonas</taxon>
    </lineage>
</organism>
<name>A0ABV7AC16_9RHOB</name>
<dbReference type="EMBL" id="JBHRSK010000002">
    <property type="protein sequence ID" value="MFC2966864.1"/>
    <property type="molecule type" value="Genomic_DNA"/>
</dbReference>
<protein>
    <submittedName>
        <fullName evidence="1">Uncharacterized protein</fullName>
    </submittedName>
</protein>
<sequence>MTEDEMQELRELLAQEAESYAKNDDYIIDTPDRISASNALDQTSEAELLVFGIPREMVPTLQTAYMAYFVLEDLVEPSLFDERTTELIEKARAIMPPRKSFGRDIPFQTGISDEGFFQSFAKTFMDVPYRHATAIYAKHEFNTHGITQFADER</sequence>
<dbReference type="RefSeq" id="WP_377831488.1">
    <property type="nucleotide sequence ID" value="NZ_JBHRSK010000002.1"/>
</dbReference>
<gene>
    <name evidence="1" type="ORF">ACFOES_02045</name>
</gene>
<accession>A0ABV7AC16</accession>